<dbReference type="Gene3D" id="3.30.70.2330">
    <property type="match status" value="1"/>
</dbReference>
<dbReference type="GO" id="GO:0016818">
    <property type="term" value="F:hydrolase activity, acting on acid anhydrides, in phosphorus-containing anhydrides"/>
    <property type="evidence" value="ECO:0007669"/>
    <property type="project" value="InterPro"/>
</dbReference>
<dbReference type="GO" id="GO:0008270">
    <property type="term" value="F:zinc ion binding"/>
    <property type="evidence" value="ECO:0007669"/>
    <property type="project" value="InterPro"/>
</dbReference>
<keyword evidence="1" id="KW-0479">Metal-binding</keyword>
<evidence type="ECO:0000313" key="5">
    <source>
        <dbReference type="Proteomes" id="UP000249341"/>
    </source>
</evidence>
<keyword evidence="2" id="KW-0378">Hydrolase</keyword>
<protein>
    <submittedName>
        <fullName evidence="4">HIRAN domain-containing protein</fullName>
    </submittedName>
</protein>
<gene>
    <name evidence="4" type="ORF">B0I29_101490</name>
</gene>
<proteinExistence type="predicted"/>
<evidence type="ECO:0000256" key="2">
    <source>
        <dbReference type="ARBA" id="ARBA00022801"/>
    </source>
</evidence>
<dbReference type="GO" id="GO:0003676">
    <property type="term" value="F:nucleic acid binding"/>
    <property type="evidence" value="ECO:0007669"/>
    <property type="project" value="InterPro"/>
</dbReference>
<evidence type="ECO:0000256" key="1">
    <source>
        <dbReference type="ARBA" id="ARBA00022723"/>
    </source>
</evidence>
<accession>A0A327ZLK8</accession>
<organism evidence="4 5">
    <name type="scientific">Actinoplanes lutulentus</name>
    <dbReference type="NCBI Taxonomy" id="1287878"/>
    <lineage>
        <taxon>Bacteria</taxon>
        <taxon>Bacillati</taxon>
        <taxon>Actinomycetota</taxon>
        <taxon>Actinomycetes</taxon>
        <taxon>Micromonosporales</taxon>
        <taxon>Micromonosporaceae</taxon>
        <taxon>Actinoplanes</taxon>
    </lineage>
</organism>
<evidence type="ECO:0000313" key="4">
    <source>
        <dbReference type="EMBL" id="RAK43360.1"/>
    </source>
</evidence>
<reference evidence="4 5" key="1">
    <citation type="submission" date="2018-06" db="EMBL/GenBank/DDBJ databases">
        <title>Genomic Encyclopedia of Type Strains, Phase III (KMG-III): the genomes of soil and plant-associated and newly described type strains.</title>
        <authorList>
            <person name="Whitman W."/>
        </authorList>
    </citation>
    <scope>NUCLEOTIDE SEQUENCE [LARGE SCALE GENOMIC DNA]</scope>
    <source>
        <strain evidence="4 5">CGMCC 4.7090</strain>
    </source>
</reference>
<dbReference type="EMBL" id="QLMJ01000001">
    <property type="protein sequence ID" value="RAK43360.1"/>
    <property type="molecule type" value="Genomic_DNA"/>
</dbReference>
<dbReference type="OrthoDB" id="9812156at2"/>
<dbReference type="Pfam" id="PF08797">
    <property type="entry name" value="HIRAN"/>
    <property type="match status" value="1"/>
</dbReference>
<dbReference type="InterPro" id="IPR014905">
    <property type="entry name" value="HIRAN"/>
</dbReference>
<comment type="caution">
    <text evidence="4">The sequence shown here is derived from an EMBL/GenBank/DDBJ whole genome shotgun (WGS) entry which is preliminary data.</text>
</comment>
<dbReference type="AlphaFoldDB" id="A0A327ZLK8"/>
<name>A0A327ZLK8_9ACTN</name>
<dbReference type="Proteomes" id="UP000249341">
    <property type="component" value="Unassembled WGS sequence"/>
</dbReference>
<evidence type="ECO:0000259" key="3">
    <source>
        <dbReference type="Pfam" id="PF08797"/>
    </source>
</evidence>
<feature type="domain" description="HIRAN" evidence="3">
    <location>
        <begin position="41"/>
        <end position="86"/>
    </location>
</feature>
<sequence>MSVGFDLWGQRGWAEVEVVGESHYATALKATFGRPPDGGDEIETVVRLTPEPRNPHDRNAVSVWAGAGQIGYLSRADAARYAPVLSELAGQGWDPRVTAHIWGGDWGHSARLELAAPHLLVPANGAPAGPHLMLPLGGAIQVTGEEKHLDALIPWLCAEGECWVHATLHEVSEQLARSVRTVAEVRVDGARVGQLTPKMSGEVLPAVRLLAEGGLVAGVRAIVKGNRIKAEVVLHVARAHELPESWITDAHVYAVKLATGAPVVEIPVSPPVVPAEPAFVAPAAAWDPVVIPPEPSGVRFVVPPSWPAPPAGWKPPPGWRPDPAWPAPPYGWQWWIPSWD</sequence>
<keyword evidence="5" id="KW-1185">Reference proteome</keyword>
<dbReference type="RefSeq" id="WP_146616692.1">
    <property type="nucleotide sequence ID" value="NZ_JACHWI010000001.1"/>
</dbReference>